<proteinExistence type="predicted"/>
<dbReference type="InterPro" id="IPR002559">
    <property type="entry name" value="Transposase_11"/>
</dbReference>
<dbReference type="Proteomes" id="UP000718012">
    <property type="component" value="Unassembled WGS sequence"/>
</dbReference>
<dbReference type="InterPro" id="IPR012337">
    <property type="entry name" value="RNaseH-like_sf"/>
</dbReference>
<dbReference type="GO" id="GO:0003677">
    <property type="term" value="F:DNA binding"/>
    <property type="evidence" value="ECO:0007669"/>
    <property type="project" value="InterPro"/>
</dbReference>
<keyword evidence="1" id="KW-0472">Membrane</keyword>
<evidence type="ECO:0000256" key="1">
    <source>
        <dbReference type="SAM" id="Phobius"/>
    </source>
</evidence>
<dbReference type="GO" id="GO:0004803">
    <property type="term" value="F:transposase activity"/>
    <property type="evidence" value="ECO:0007669"/>
    <property type="project" value="InterPro"/>
</dbReference>
<sequence>MVENPEDSTRYIFLTNNLDASMKLISPLYRNRWNVELFLKWIKLHFRVKKFWRTSENSVRIQIYCVIIIYYLVVMLQHDMKLERSVYEVLQILGISLTDKTHPSALFDKSNFKNVKNRYDSSEL</sequence>
<gene>
    <name evidence="3" type="ORF">K8U81_09185</name>
</gene>
<reference evidence="3" key="2">
    <citation type="submission" date="2021-09" db="EMBL/GenBank/DDBJ databases">
        <authorList>
            <person name="Gilroy R."/>
        </authorList>
    </citation>
    <scope>NUCLEOTIDE SEQUENCE</scope>
    <source>
        <strain evidence="3">CHK165-8395</strain>
    </source>
</reference>
<evidence type="ECO:0000313" key="3">
    <source>
        <dbReference type="EMBL" id="HJF08345.1"/>
    </source>
</evidence>
<feature type="non-terminal residue" evidence="3">
    <location>
        <position position="124"/>
    </location>
</feature>
<reference evidence="3" key="1">
    <citation type="journal article" date="2021" name="PeerJ">
        <title>Extensive microbial diversity within the chicken gut microbiome revealed by metagenomics and culture.</title>
        <authorList>
            <person name="Gilroy R."/>
            <person name="Ravi A."/>
            <person name="Getino M."/>
            <person name="Pursley I."/>
            <person name="Horton D.L."/>
            <person name="Alikhan N.F."/>
            <person name="Baker D."/>
            <person name="Gharbi K."/>
            <person name="Hall N."/>
            <person name="Watson M."/>
            <person name="Adriaenssens E.M."/>
            <person name="Foster-Nyarko E."/>
            <person name="Jarju S."/>
            <person name="Secka A."/>
            <person name="Antonio M."/>
            <person name="Oren A."/>
            <person name="Chaudhuri R.R."/>
            <person name="La Ragione R."/>
            <person name="Hildebrand F."/>
            <person name="Pallen M.J."/>
        </authorList>
    </citation>
    <scope>NUCLEOTIDE SEQUENCE</scope>
    <source>
        <strain evidence="3">CHK165-8395</strain>
    </source>
</reference>
<keyword evidence="1" id="KW-0812">Transmembrane</keyword>
<comment type="caution">
    <text evidence="3">The sequence shown here is derived from an EMBL/GenBank/DDBJ whole genome shotgun (WGS) entry which is preliminary data.</text>
</comment>
<dbReference type="EMBL" id="DYXD01000207">
    <property type="protein sequence ID" value="HJF08345.1"/>
    <property type="molecule type" value="Genomic_DNA"/>
</dbReference>
<dbReference type="GO" id="GO:0006313">
    <property type="term" value="P:DNA transposition"/>
    <property type="evidence" value="ECO:0007669"/>
    <property type="project" value="InterPro"/>
</dbReference>
<feature type="domain" description="Transposase IS4-like" evidence="2">
    <location>
        <begin position="12"/>
        <end position="72"/>
    </location>
</feature>
<dbReference type="SUPFAM" id="SSF53098">
    <property type="entry name" value="Ribonuclease H-like"/>
    <property type="match status" value="1"/>
</dbReference>
<dbReference type="PANTHER" id="PTHR33258:SF1">
    <property type="entry name" value="TRANSPOSASE INSL FOR INSERTION SEQUENCE ELEMENT IS186A-RELATED"/>
    <property type="match status" value="1"/>
</dbReference>
<organism evidence="3 4">
    <name type="scientific">Phocaeicola coprocola</name>
    <dbReference type="NCBI Taxonomy" id="310298"/>
    <lineage>
        <taxon>Bacteria</taxon>
        <taxon>Pseudomonadati</taxon>
        <taxon>Bacteroidota</taxon>
        <taxon>Bacteroidia</taxon>
        <taxon>Bacteroidales</taxon>
        <taxon>Bacteroidaceae</taxon>
        <taxon>Phocaeicola</taxon>
    </lineage>
</organism>
<dbReference type="AlphaFoldDB" id="A0A921FGH2"/>
<name>A0A921FGH2_9BACT</name>
<evidence type="ECO:0000313" key="4">
    <source>
        <dbReference type="Proteomes" id="UP000718012"/>
    </source>
</evidence>
<accession>A0A921FGH2</accession>
<dbReference type="Pfam" id="PF01609">
    <property type="entry name" value="DDE_Tnp_1"/>
    <property type="match status" value="1"/>
</dbReference>
<protein>
    <submittedName>
        <fullName evidence="3">Transposase</fullName>
    </submittedName>
</protein>
<keyword evidence="1" id="KW-1133">Transmembrane helix</keyword>
<dbReference type="PANTHER" id="PTHR33258">
    <property type="entry name" value="TRANSPOSASE INSL FOR INSERTION SEQUENCE ELEMENT IS186A-RELATED"/>
    <property type="match status" value="1"/>
</dbReference>
<feature type="transmembrane region" description="Helical" evidence="1">
    <location>
        <begin position="59"/>
        <end position="76"/>
    </location>
</feature>
<evidence type="ECO:0000259" key="2">
    <source>
        <dbReference type="Pfam" id="PF01609"/>
    </source>
</evidence>